<organism evidence="7 8">
    <name type="scientific">Ciona intestinalis</name>
    <name type="common">Transparent sea squirt</name>
    <name type="synonym">Ascidia intestinalis</name>
    <dbReference type="NCBI Taxonomy" id="7719"/>
    <lineage>
        <taxon>Eukaryota</taxon>
        <taxon>Metazoa</taxon>
        <taxon>Chordata</taxon>
        <taxon>Tunicata</taxon>
        <taxon>Ascidiacea</taxon>
        <taxon>Phlebobranchia</taxon>
        <taxon>Cionidae</taxon>
        <taxon>Ciona</taxon>
    </lineage>
</organism>
<evidence type="ECO:0000313" key="8">
    <source>
        <dbReference type="Proteomes" id="UP000008144"/>
    </source>
</evidence>
<dbReference type="HOGENOM" id="CLU_030422_3_0_1"/>
<reference evidence="7" key="3">
    <citation type="submission" date="2025-08" db="UniProtKB">
        <authorList>
            <consortium name="Ensembl"/>
        </authorList>
    </citation>
    <scope>IDENTIFICATION</scope>
</reference>
<reference evidence="7" key="4">
    <citation type="submission" date="2025-09" db="UniProtKB">
        <authorList>
            <consortium name="Ensembl"/>
        </authorList>
    </citation>
    <scope>IDENTIFICATION</scope>
</reference>
<name>F6SQA2_CIOIN</name>
<evidence type="ECO:0000256" key="2">
    <source>
        <dbReference type="ARBA" id="ARBA00004906"/>
    </source>
</evidence>
<dbReference type="InterPro" id="IPR039398">
    <property type="entry name" value="Deltex_fam"/>
</dbReference>
<dbReference type="EC" id="2.3.2.27" evidence="5"/>
<evidence type="ECO:0000256" key="5">
    <source>
        <dbReference type="RuleBase" id="RU367105"/>
    </source>
</evidence>
<keyword evidence="3 5" id="KW-0808">Transferase</keyword>
<dbReference type="PANTHER" id="PTHR12622">
    <property type="entry name" value="DELTEX-RELATED"/>
    <property type="match status" value="1"/>
</dbReference>
<dbReference type="UniPathway" id="UPA00143"/>
<evidence type="ECO:0000256" key="4">
    <source>
        <dbReference type="ARBA" id="ARBA00022723"/>
    </source>
</evidence>
<dbReference type="GO" id="GO:0005737">
    <property type="term" value="C:cytoplasm"/>
    <property type="evidence" value="ECO:0007669"/>
    <property type="project" value="UniProtKB-SubCell"/>
</dbReference>
<dbReference type="Proteomes" id="UP000008144">
    <property type="component" value="Chromosome 9"/>
</dbReference>
<accession>F6SQA2</accession>
<reference evidence="8" key="1">
    <citation type="journal article" date="2002" name="Science">
        <title>The draft genome of Ciona intestinalis: insights into chordate and vertebrate origins.</title>
        <authorList>
            <person name="Dehal P."/>
            <person name="Satou Y."/>
            <person name="Campbell R.K."/>
            <person name="Chapman J."/>
            <person name="Degnan B."/>
            <person name="De Tomaso A."/>
            <person name="Davidson B."/>
            <person name="Di Gregorio A."/>
            <person name="Gelpke M."/>
            <person name="Goodstein D.M."/>
            <person name="Harafuji N."/>
            <person name="Hastings K.E."/>
            <person name="Ho I."/>
            <person name="Hotta K."/>
            <person name="Huang W."/>
            <person name="Kawashima T."/>
            <person name="Lemaire P."/>
            <person name="Martinez D."/>
            <person name="Meinertzhagen I.A."/>
            <person name="Necula S."/>
            <person name="Nonaka M."/>
            <person name="Putnam N."/>
            <person name="Rash S."/>
            <person name="Saiga H."/>
            <person name="Satake M."/>
            <person name="Terry A."/>
            <person name="Yamada L."/>
            <person name="Wang H.G."/>
            <person name="Awazu S."/>
            <person name="Azumi K."/>
            <person name="Boore J."/>
            <person name="Branno M."/>
            <person name="Chin-Bow S."/>
            <person name="DeSantis R."/>
            <person name="Doyle S."/>
            <person name="Francino P."/>
            <person name="Keys D.N."/>
            <person name="Haga S."/>
            <person name="Hayashi H."/>
            <person name="Hino K."/>
            <person name="Imai K.S."/>
            <person name="Inaba K."/>
            <person name="Kano S."/>
            <person name="Kobayashi K."/>
            <person name="Kobayashi M."/>
            <person name="Lee B.I."/>
            <person name="Makabe K.W."/>
            <person name="Manohar C."/>
            <person name="Matassi G."/>
            <person name="Medina M."/>
            <person name="Mochizuki Y."/>
            <person name="Mount S."/>
            <person name="Morishita T."/>
            <person name="Miura S."/>
            <person name="Nakayama A."/>
            <person name="Nishizaka S."/>
            <person name="Nomoto H."/>
            <person name="Ohta F."/>
            <person name="Oishi K."/>
            <person name="Rigoutsos I."/>
            <person name="Sano M."/>
            <person name="Sasaki A."/>
            <person name="Sasakura Y."/>
            <person name="Shoguchi E."/>
            <person name="Shin-i T."/>
            <person name="Spagnuolo A."/>
            <person name="Stainier D."/>
            <person name="Suzuki M.M."/>
            <person name="Tassy O."/>
            <person name="Takatori N."/>
            <person name="Tokuoka M."/>
            <person name="Yagi K."/>
            <person name="Yoshizaki F."/>
            <person name="Wada S."/>
            <person name="Zhang C."/>
            <person name="Hyatt P.D."/>
            <person name="Larimer F."/>
            <person name="Detter C."/>
            <person name="Doggett N."/>
            <person name="Glavina T."/>
            <person name="Hawkins T."/>
            <person name="Richardson P."/>
            <person name="Lucas S."/>
            <person name="Kohara Y."/>
            <person name="Levine M."/>
            <person name="Satoh N."/>
            <person name="Rokhsar D.S."/>
        </authorList>
    </citation>
    <scope>NUCLEOTIDE SEQUENCE [LARGE SCALE GENOMIC DNA]</scope>
</reference>
<dbReference type="GO" id="GO:0008270">
    <property type="term" value="F:zinc ion binding"/>
    <property type="evidence" value="ECO:0007669"/>
    <property type="project" value="UniProtKB-KW"/>
</dbReference>
<keyword evidence="5" id="KW-0963">Cytoplasm</keyword>
<comment type="pathway">
    <text evidence="2 5">Protein modification; protein ubiquitination.</text>
</comment>
<dbReference type="GO" id="GO:0016567">
    <property type="term" value="P:protein ubiquitination"/>
    <property type="evidence" value="ECO:0007669"/>
    <property type="project" value="UniProtKB-UniRule"/>
</dbReference>
<dbReference type="GO" id="GO:0061630">
    <property type="term" value="F:ubiquitin protein ligase activity"/>
    <property type="evidence" value="ECO:0007669"/>
    <property type="project" value="UniProtKB-UniRule"/>
</dbReference>
<comment type="similarity">
    <text evidence="5">Belongs to the Deltex family.</text>
</comment>
<evidence type="ECO:0000313" key="7">
    <source>
        <dbReference type="Ensembl" id="ENSCINP00000006518.3"/>
    </source>
</evidence>
<dbReference type="InterPro" id="IPR039399">
    <property type="entry name" value="Deltex_C_sf"/>
</dbReference>
<keyword evidence="5" id="KW-0862">Zinc</keyword>
<feature type="domain" description="Deltex C-terminal" evidence="6">
    <location>
        <begin position="2"/>
        <end position="80"/>
    </location>
</feature>
<protein>
    <recommendedName>
        <fullName evidence="5">E3 ubiquitin-protein ligase</fullName>
        <ecNumber evidence="5">2.3.2.27</ecNumber>
    </recommendedName>
</protein>
<evidence type="ECO:0000256" key="1">
    <source>
        <dbReference type="ARBA" id="ARBA00000900"/>
    </source>
</evidence>
<evidence type="ECO:0000259" key="6">
    <source>
        <dbReference type="Pfam" id="PF18102"/>
    </source>
</evidence>
<dbReference type="GO" id="GO:0007219">
    <property type="term" value="P:Notch signaling pathway"/>
    <property type="evidence" value="ECO:0007669"/>
    <property type="project" value="InterPro"/>
</dbReference>
<comment type="subcellular location">
    <subcellularLocation>
        <location evidence="5">Cytoplasm</location>
    </subcellularLocation>
</comment>
<keyword evidence="4 5" id="KW-0479">Metal-binding</keyword>
<dbReference type="EMBL" id="EAAA01002859">
    <property type="status" value="NOT_ANNOTATED_CDS"/>
    <property type="molecule type" value="Genomic_DNA"/>
</dbReference>
<keyword evidence="5" id="KW-0863">Zinc-finger</keyword>
<keyword evidence="8" id="KW-1185">Reference proteome</keyword>
<dbReference type="Pfam" id="PF18102">
    <property type="entry name" value="DTC"/>
    <property type="match status" value="1"/>
</dbReference>
<dbReference type="InParanoid" id="F6SQA2"/>
<dbReference type="InterPro" id="IPR039396">
    <property type="entry name" value="Deltex_C"/>
</dbReference>
<dbReference type="Ensembl" id="ENSCINT00000006518.3">
    <property type="protein sequence ID" value="ENSCINP00000006518.3"/>
    <property type="gene ID" value="ENSCING00000019437.1"/>
</dbReference>
<proteinExistence type="inferred from homology"/>
<dbReference type="OMA" id="TIEIHYY"/>
<dbReference type="Gene3D" id="3.30.390.130">
    <property type="match status" value="1"/>
</dbReference>
<sequence>MTAYLPDNGEGREVLRLLKKAFFARLIFTIGRSVTTGLDNQIIWNGIHHKTNTHGGAMGLGYPDPDYLNRVKDELRAKGIQ</sequence>
<dbReference type="AlphaFoldDB" id="F6SQA2"/>
<evidence type="ECO:0000256" key="3">
    <source>
        <dbReference type="ARBA" id="ARBA00022679"/>
    </source>
</evidence>
<reference evidence="7" key="2">
    <citation type="journal article" date="2008" name="Genome Biol.">
        <title>Improved genome assembly and evidence-based global gene model set for the chordate Ciona intestinalis: new insight into intron and operon populations.</title>
        <authorList>
            <person name="Satou Y."/>
            <person name="Mineta K."/>
            <person name="Ogasawara M."/>
            <person name="Sasakura Y."/>
            <person name="Shoguchi E."/>
            <person name="Ueno K."/>
            <person name="Yamada L."/>
            <person name="Matsumoto J."/>
            <person name="Wasserscheid J."/>
            <person name="Dewar K."/>
            <person name="Wiley G.B."/>
            <person name="Macmil S.L."/>
            <person name="Roe B.A."/>
            <person name="Zeller R.W."/>
            <person name="Hastings K.E."/>
            <person name="Lemaire P."/>
            <person name="Lindquist E."/>
            <person name="Endo T."/>
            <person name="Hotta K."/>
            <person name="Inaba K."/>
        </authorList>
    </citation>
    <scope>NUCLEOTIDE SEQUENCE [LARGE SCALE GENOMIC DNA]</scope>
    <source>
        <strain evidence="7">wild type</strain>
    </source>
</reference>
<comment type="catalytic activity">
    <reaction evidence="1 5">
        <text>S-ubiquitinyl-[E2 ubiquitin-conjugating enzyme]-L-cysteine + [acceptor protein]-L-lysine = [E2 ubiquitin-conjugating enzyme]-L-cysteine + N(6)-ubiquitinyl-[acceptor protein]-L-lysine.</text>
        <dbReference type="EC" id="2.3.2.27"/>
    </reaction>
</comment>
<dbReference type="GeneTree" id="ENSGT00940000169526"/>